<dbReference type="Proteomes" id="UP000626092">
    <property type="component" value="Unassembled WGS sequence"/>
</dbReference>
<organism evidence="8 9">
    <name type="scientific">Rhododendron simsii</name>
    <name type="common">Sims's rhododendron</name>
    <dbReference type="NCBI Taxonomy" id="118357"/>
    <lineage>
        <taxon>Eukaryota</taxon>
        <taxon>Viridiplantae</taxon>
        <taxon>Streptophyta</taxon>
        <taxon>Embryophyta</taxon>
        <taxon>Tracheophyta</taxon>
        <taxon>Spermatophyta</taxon>
        <taxon>Magnoliopsida</taxon>
        <taxon>eudicotyledons</taxon>
        <taxon>Gunneridae</taxon>
        <taxon>Pentapetalae</taxon>
        <taxon>asterids</taxon>
        <taxon>Ericales</taxon>
        <taxon>Ericaceae</taxon>
        <taxon>Ericoideae</taxon>
        <taxon>Rhodoreae</taxon>
        <taxon>Rhododendron</taxon>
    </lineage>
</organism>
<keyword evidence="2" id="KW-0677">Repeat</keyword>
<dbReference type="Gene3D" id="1.25.10.10">
    <property type="entry name" value="Leucine-rich Repeat Variant"/>
    <property type="match status" value="1"/>
</dbReference>
<dbReference type="InterPro" id="IPR016024">
    <property type="entry name" value="ARM-type_fold"/>
</dbReference>
<evidence type="ECO:0000256" key="1">
    <source>
        <dbReference type="ARBA" id="ARBA00007657"/>
    </source>
</evidence>
<dbReference type="InterPro" id="IPR013932">
    <property type="entry name" value="TATA-bd_TIP120"/>
</dbReference>
<accession>A0A834GUU7</accession>
<evidence type="ECO:0000259" key="7">
    <source>
        <dbReference type="Pfam" id="PF08623"/>
    </source>
</evidence>
<dbReference type="Pfam" id="PF25782">
    <property type="entry name" value="TPR_CAND1"/>
    <property type="match status" value="1"/>
</dbReference>
<feature type="compositionally biased region" description="Acidic residues" evidence="6">
    <location>
        <begin position="343"/>
        <end position="367"/>
    </location>
</feature>
<comment type="caution">
    <text evidence="8">The sequence shown here is derived from an EMBL/GenBank/DDBJ whole genome shotgun (WGS) entry which is preliminary data.</text>
</comment>
<dbReference type="GO" id="GO:0010265">
    <property type="term" value="P:SCF complex assembly"/>
    <property type="evidence" value="ECO:0007669"/>
    <property type="project" value="InterPro"/>
</dbReference>
<gene>
    <name evidence="8" type="ORF">RHSIM_Rhsim05G0115300</name>
</gene>
<feature type="region of interest" description="Disordered" evidence="6">
    <location>
        <begin position="341"/>
        <end position="367"/>
    </location>
</feature>
<dbReference type="FunFam" id="1.25.10.10:FF:000242">
    <property type="entry name" value="Cullin-associated NEDD8-dissociated protein 1"/>
    <property type="match status" value="1"/>
</dbReference>
<evidence type="ECO:0000313" key="9">
    <source>
        <dbReference type="Proteomes" id="UP000626092"/>
    </source>
</evidence>
<dbReference type="InterPro" id="IPR039852">
    <property type="entry name" value="CAND1/CAND2"/>
</dbReference>
<proteinExistence type="inferred from homology"/>
<dbReference type="SUPFAM" id="SSF48371">
    <property type="entry name" value="ARM repeat"/>
    <property type="match status" value="1"/>
</dbReference>
<dbReference type="EMBL" id="WJXA01000005">
    <property type="protein sequence ID" value="KAF7142804.1"/>
    <property type="molecule type" value="Genomic_DNA"/>
</dbReference>
<reference evidence="8" key="1">
    <citation type="submission" date="2019-11" db="EMBL/GenBank/DDBJ databases">
        <authorList>
            <person name="Liu Y."/>
            <person name="Hou J."/>
            <person name="Li T.-Q."/>
            <person name="Guan C.-H."/>
            <person name="Wu X."/>
            <person name="Wu H.-Z."/>
            <person name="Ling F."/>
            <person name="Zhang R."/>
            <person name="Shi X.-G."/>
            <person name="Ren J.-P."/>
            <person name="Chen E.-F."/>
            <person name="Sun J.-M."/>
        </authorList>
    </citation>
    <scope>NUCLEOTIDE SEQUENCE</scope>
    <source>
        <strain evidence="8">Adult_tree_wgs_1</strain>
        <tissue evidence="8">Leaves</tissue>
    </source>
</reference>
<dbReference type="InterPro" id="IPR011989">
    <property type="entry name" value="ARM-like"/>
</dbReference>
<protein>
    <recommendedName>
        <fullName evidence="4">Cullin-associated NEDD8-dissociated protein 1</fullName>
    </recommendedName>
    <alternativeName>
        <fullName evidence="5">Cullin-associated and neddylation-dissociated protein 1</fullName>
    </alternativeName>
</protein>
<comment type="similarity">
    <text evidence="1">Belongs to the CAND family.</text>
</comment>
<keyword evidence="3" id="KW-0833">Ubl conjugation pathway</keyword>
<evidence type="ECO:0000256" key="5">
    <source>
        <dbReference type="ARBA" id="ARBA00042178"/>
    </source>
</evidence>
<name>A0A834GUU7_RHOSS</name>
<dbReference type="Pfam" id="PF08623">
    <property type="entry name" value="TIP120"/>
    <property type="match status" value="1"/>
</dbReference>
<dbReference type="OrthoDB" id="6260732at2759"/>
<sequence length="1383" mass="153346">MANLTMTGILEKMTGKDKDYRYMATSDLLNELNKEGFRPDADLEVKLSNIVLQQLDDAAGDVSGLAVKCLAPLVKKVREQQVVEMTAKLCDKLLDGKDQHRDIASIALKTIISEVPSSFVAQSVLVSISPQLIKGITGPLTNIVVLELAVHYTIGLNFNDQIRACSRYPGMSAEIKCECLDILCDALHKYGNLMASDHEVLLGALLPQLSSNQASVRKKTVSCLASLASSLSDDLLAKSTIEVVRLLKTKGKKSEMTRTNIQMIGALSRAVGYRFGPHLGDTVPVLFNYCTSASENDEELREYSFQALESFLLRCPRDIYSYCDQILHLTLEYLSYDPNFTDNMDEDTNDESHEEEEDDESANEYTDDEDISWKVRRAAAKCLAALIVSRPEMLSKLYEEACPKLIDRFKEREENVKMDVFNTFIELLRQTGNVTKGQIGITETSISVVENIPSIPSQIGVGDQAVPRILTGRHGYDSRGLEGWRANPWENFLLSSFLSDMRGFMAELDLVGRGRLDLWSFYVHVDHLGVSGMRLVVDMKNLQESSWVSSTRLLVDMQNLCFLRFFGSPRWLLKQEVPKIVRSITRQLREKSIKTKVGAFSVLKELVVVLPDCLADHIGSLIPGIDKALCDKSATSNLKIEALVFTRLVLASHSPSVFHPYIKALSSPVLSAVGERYYKVTAEALRVCGELVRVIRPNIEGYGFDFKPYVHPIYNAIMSRLTNQDQDQEVKECAISCMGLVVSAFGDNLKVELPTCLPVLVDRMGNEITRLTAVKAFAVIAASPLRIDLSCVLEHVITELTAFLRKANRALRQATLGTLNSLIVAYGDKIGSAAYEVIIVELSTLISAISMLIHHMHISDSDLHMTALSLELCCTLMADRRSIPNVGSTVRNKVLPQALILIRSSLLQGQALSALQNFFAALVYSANTSFDKLLDSLLSTAKPSPQSGGVAKQALFSIAQCVAVLCLAAGDQKCSATVKMLTDILKDDSATNSSKQHLSLLCLGEIGRRKDLSSHANIENIVIESFQSPFEEIKSAASYALGNIAVGNLSKYLPFILDQIDNQQKKQYLLLHSLKEVIVRQSVDKAEFQVSSVEKILNLLFNHCESEEEGVRNVVAECLGKIALIEPAKLVPALKERTTNQAAFTRATVVIAVKYSMVERPEKIDEIIYPEISSFLMLIKDNDRHVRRAAVLALSTAAHNKPNLIKGLLPELLPLLYDQTIVKQELIRTVDLGPFKHIVDDGLELRKAAFECVDTLLDGCLDQVNPSTFIVPFLKSGLDDHYDVKMPCHLILSKLADKCPSAVLAVLDSLVDPLQKTINFRPKQDAVKQEVDRNEDMIRSALRAIASLNRISGGDCSLKFKNLMSEIAKSQTLWEKYCSIRNE</sequence>
<dbReference type="PANTHER" id="PTHR12696">
    <property type="entry name" value="TIP120"/>
    <property type="match status" value="1"/>
</dbReference>
<evidence type="ECO:0000256" key="6">
    <source>
        <dbReference type="SAM" id="MobiDB-lite"/>
    </source>
</evidence>
<evidence type="ECO:0000313" key="8">
    <source>
        <dbReference type="EMBL" id="KAF7142804.1"/>
    </source>
</evidence>
<evidence type="ECO:0000256" key="4">
    <source>
        <dbReference type="ARBA" id="ARBA00040131"/>
    </source>
</evidence>
<evidence type="ECO:0000256" key="3">
    <source>
        <dbReference type="ARBA" id="ARBA00022786"/>
    </source>
</evidence>
<evidence type="ECO:0000256" key="2">
    <source>
        <dbReference type="ARBA" id="ARBA00022737"/>
    </source>
</evidence>
<keyword evidence="9" id="KW-1185">Reference proteome</keyword>
<feature type="domain" description="TATA-binding protein interacting (TIP20)" evidence="7">
    <location>
        <begin position="1204"/>
        <end position="1367"/>
    </location>
</feature>